<dbReference type="GO" id="GO:0005829">
    <property type="term" value="C:cytosol"/>
    <property type="evidence" value="ECO:0007669"/>
    <property type="project" value="GOC"/>
</dbReference>
<dbReference type="STRING" id="90262.A0A1X2J1X3"/>
<dbReference type="GO" id="GO:0006886">
    <property type="term" value="P:intracellular protein transport"/>
    <property type="evidence" value="ECO:0007669"/>
    <property type="project" value="TreeGrafter"/>
</dbReference>
<dbReference type="Gene3D" id="1.25.40.660">
    <property type="entry name" value="Vacuolar protein sorting-associated protein 35, helical subcomplex Vps35-C"/>
    <property type="match status" value="2"/>
</dbReference>
<dbReference type="InterPro" id="IPR005378">
    <property type="entry name" value="Vps35"/>
</dbReference>
<evidence type="ECO:0000313" key="9">
    <source>
        <dbReference type="Proteomes" id="UP000193560"/>
    </source>
</evidence>
<evidence type="ECO:0000256" key="5">
    <source>
        <dbReference type="ARBA" id="ARBA00023136"/>
    </source>
</evidence>
<evidence type="ECO:0000256" key="3">
    <source>
        <dbReference type="ARBA" id="ARBA00022448"/>
    </source>
</evidence>
<reference evidence="8 9" key="1">
    <citation type="submission" date="2016-07" db="EMBL/GenBank/DDBJ databases">
        <title>Pervasive Adenine N6-methylation of Active Genes in Fungi.</title>
        <authorList>
            <consortium name="DOE Joint Genome Institute"/>
            <person name="Mondo S.J."/>
            <person name="Dannebaum R.O."/>
            <person name="Kuo R.C."/>
            <person name="Labutti K."/>
            <person name="Haridas S."/>
            <person name="Kuo A."/>
            <person name="Salamov A."/>
            <person name="Ahrendt S.R."/>
            <person name="Lipzen A."/>
            <person name="Sullivan W."/>
            <person name="Andreopoulos W.B."/>
            <person name="Clum A."/>
            <person name="Lindquist E."/>
            <person name="Daum C."/>
            <person name="Ramamoorthy G.K."/>
            <person name="Gryganskyi A."/>
            <person name="Culley D."/>
            <person name="Magnuson J.K."/>
            <person name="James T.Y."/>
            <person name="O'Malley M.A."/>
            <person name="Stajich J.E."/>
            <person name="Spatafora J.W."/>
            <person name="Visel A."/>
            <person name="Grigoriev I.V."/>
        </authorList>
    </citation>
    <scope>NUCLEOTIDE SEQUENCE [LARGE SCALE GENOMIC DNA]</scope>
    <source>
        <strain evidence="8 9">NRRL 1336</strain>
    </source>
</reference>
<dbReference type="PANTHER" id="PTHR11099">
    <property type="entry name" value="VACUOLAR SORTING PROTEIN 35"/>
    <property type="match status" value="1"/>
</dbReference>
<keyword evidence="5" id="KW-0472">Membrane</keyword>
<dbReference type="GO" id="GO:0005770">
    <property type="term" value="C:late endosome"/>
    <property type="evidence" value="ECO:0007669"/>
    <property type="project" value="TreeGrafter"/>
</dbReference>
<dbReference type="GO" id="GO:0042147">
    <property type="term" value="P:retrograde transport, endosome to Golgi"/>
    <property type="evidence" value="ECO:0007669"/>
    <property type="project" value="InterPro"/>
</dbReference>
<comment type="function">
    <text evidence="6">Plays a role in vesicular protein sorting.</text>
</comment>
<dbReference type="OrthoDB" id="10258141at2759"/>
<keyword evidence="4 6" id="KW-0653">Protein transport</keyword>
<evidence type="ECO:0000313" key="8">
    <source>
        <dbReference type="EMBL" id="ORZ25801.1"/>
    </source>
</evidence>
<comment type="similarity">
    <text evidence="2 6">Belongs to the VPS35 family.</text>
</comment>
<feature type="region of interest" description="Disordered" evidence="7">
    <location>
        <begin position="319"/>
        <end position="394"/>
    </location>
</feature>
<dbReference type="Proteomes" id="UP000193560">
    <property type="component" value="Unassembled WGS sequence"/>
</dbReference>
<name>A0A1X2J1X3_9FUNG</name>
<keyword evidence="9" id="KW-1185">Reference proteome</keyword>
<dbReference type="InterPro" id="IPR042491">
    <property type="entry name" value="Vps35_C"/>
</dbReference>
<protein>
    <recommendedName>
        <fullName evidence="6">Vacuolar protein sorting-associated protein 35</fullName>
    </recommendedName>
</protein>
<evidence type="ECO:0000256" key="1">
    <source>
        <dbReference type="ARBA" id="ARBA00004170"/>
    </source>
</evidence>
<feature type="region of interest" description="Disordered" evidence="7">
    <location>
        <begin position="797"/>
        <end position="854"/>
    </location>
</feature>
<dbReference type="AlphaFoldDB" id="A0A1X2J1X3"/>
<dbReference type="PANTHER" id="PTHR11099:SF0">
    <property type="entry name" value="VACUOLAR PROTEIN SORTING-ASSOCIATED PROTEIN 35"/>
    <property type="match status" value="1"/>
</dbReference>
<comment type="caution">
    <text evidence="8">The sequence shown here is derived from an EMBL/GenBank/DDBJ whole genome shotgun (WGS) entry which is preliminary data.</text>
</comment>
<dbReference type="EMBL" id="MCGE01000001">
    <property type="protein sequence ID" value="ORZ25801.1"/>
    <property type="molecule type" value="Genomic_DNA"/>
</dbReference>
<comment type="subcellular location">
    <subcellularLocation>
        <location evidence="1">Membrane</location>
        <topology evidence="1">Peripheral membrane protein</topology>
    </subcellularLocation>
</comment>
<dbReference type="Pfam" id="PF03635">
    <property type="entry name" value="Vps35"/>
    <property type="match status" value="1"/>
</dbReference>
<dbReference type="PIRSF" id="PIRSF009375">
    <property type="entry name" value="Retromer_Vps35"/>
    <property type="match status" value="1"/>
</dbReference>
<organism evidence="8 9">
    <name type="scientific">Absidia repens</name>
    <dbReference type="NCBI Taxonomy" id="90262"/>
    <lineage>
        <taxon>Eukaryota</taxon>
        <taxon>Fungi</taxon>
        <taxon>Fungi incertae sedis</taxon>
        <taxon>Mucoromycota</taxon>
        <taxon>Mucoromycotina</taxon>
        <taxon>Mucoromycetes</taxon>
        <taxon>Mucorales</taxon>
        <taxon>Cunninghamellaceae</taxon>
        <taxon>Absidia</taxon>
    </lineage>
</organism>
<evidence type="ECO:0000256" key="4">
    <source>
        <dbReference type="ARBA" id="ARBA00022927"/>
    </source>
</evidence>
<accession>A0A1X2J1X3</accession>
<proteinExistence type="inferred from homology"/>
<evidence type="ECO:0000256" key="6">
    <source>
        <dbReference type="PIRNR" id="PIRNR009375"/>
    </source>
</evidence>
<feature type="compositionally biased region" description="Basic and acidic residues" evidence="7">
    <location>
        <begin position="797"/>
        <end position="830"/>
    </location>
</feature>
<keyword evidence="3 6" id="KW-0813">Transport</keyword>
<dbReference type="GO" id="GO:0030906">
    <property type="term" value="C:retromer, cargo-selective complex"/>
    <property type="evidence" value="ECO:0007669"/>
    <property type="project" value="InterPro"/>
</dbReference>
<feature type="compositionally biased region" description="Acidic residues" evidence="7">
    <location>
        <begin position="371"/>
        <end position="386"/>
    </location>
</feature>
<feature type="compositionally biased region" description="Low complexity" evidence="7">
    <location>
        <begin position="845"/>
        <end position="854"/>
    </location>
</feature>
<evidence type="ECO:0000256" key="7">
    <source>
        <dbReference type="SAM" id="MobiDB-lite"/>
    </source>
</evidence>
<gene>
    <name evidence="8" type="ORF">BCR42DRAFT_364252</name>
</gene>
<evidence type="ECO:0000256" key="2">
    <source>
        <dbReference type="ARBA" id="ARBA00006536"/>
    </source>
</evidence>
<sequence length="980" mass="112655">MNYTSRPPPSAPSGDQNKLLTHVLEVVRVQSYHMKKCLDDNKLMDGLKYASNMLAELRTSSLTPKTYYQLYMAIFDSLRYLTLYFIEAHQTDKHHMADLYELVQYAGNIVPRLYLMITVGAAYMSMSDAPIREIMRDMMEMTRGVQHPMRGLFLRHYLCGLTRDHFPTDTDIDGPEGGIHESIQFTLTNFIEMNKLWIRLQHQGHSRDREKRDTERRELRILVGTNVERLSQLSGVDLNIYRSAILPELLNECINCRDALAQEYLMDVIIQVFPDDFHLFTLEPFLSATAQLHPKVNIKLIIIALIDRLTAYATRESELEKEMEQQQQQQLDEPISGNRKSDKNTDSDDLNPEDGPSCKETTVDSLHVEEQCDEMDVSQSDNDDGENVVRQNDGDKNQQLIRGIPRNVELFNMFWERIIILVKARPDLTIEDITELLVSLINLCLSCYPDKLEYVDQILAYCKEQCAEHLNTKELTSKSTGSHLMTLLSAPIRKYESPLTLLMLQNYGPLLRQQPYNARHHLALDIVKTILEKGTVINTPEDVHNILELCDVLIRDQDDHTSTMSTVHDTHRGRLPSKSPVGHHYTYSSYDYNDEDSLLQEQGLIAKLIQLLQSDEDDTQFLLLSVVRRQIGEGGKRIRYTFPSLISAVLKLSSRYQLHDRKDDIWEKKTSTLYRFIHQVINILYTTCDEAADHCLRFYLMAGQCASHSGFEDLSYDFFVEALKVYEESISDSKAQFQAIVCLIGALRQTNGLSQDNYDTLIIKAALHGSKLLKKPDQCRGVYLASHLWWEKNDMDGRQQDRKKNDMDYRQQGRKKDDMDDQQQGRKEDDMNGQQQDSNYDEQESSTNNTSNSNNKRILECLQKALKIADSCMDMVTSLELFVEILNQCIYYYDKGNGAITAKYIIGLIDMIQSQLSDLDETDLYPFTSSSSSLLQHEGSSAATHVRQYFAATLKLLKSRQDREIEHGGSKYGDIPITLD</sequence>